<dbReference type="EMBL" id="LXPE01000007">
    <property type="protein sequence ID" value="OBA27647.1"/>
    <property type="molecule type" value="Genomic_DNA"/>
</dbReference>
<evidence type="ECO:0000313" key="1">
    <source>
        <dbReference type="EMBL" id="OBA27647.1"/>
    </source>
</evidence>
<comment type="caution">
    <text evidence="1">The sequence shown here is derived from an EMBL/GenBank/DDBJ whole genome shotgun (WGS) entry which is preliminary data.</text>
</comment>
<dbReference type="Proteomes" id="UP000092321">
    <property type="component" value="Unassembled WGS sequence"/>
</dbReference>
<sequence length="172" mass="19813">MIQLVHLISTLNDKNKLYLIKDAKNYSLAIITAQCENLLLKYTHETLTLSTILESKRESLDISNYIISLDAGFLSFYSLENLSTDLEINTYPSIFTLSTNKKDTLVWPIFTIDEMSIANIEFIDEDMDKITRESTAIKKYYNSSNKNAWCNNISLNNLNIYNSIIKFNNSKL</sequence>
<proteinExistence type="predicted"/>
<protein>
    <submittedName>
        <fullName evidence="1">Uncharacterized protein</fullName>
    </submittedName>
</protein>
<dbReference type="AlphaFoldDB" id="A0A1B7TFX3"/>
<reference evidence="2" key="1">
    <citation type="journal article" date="2016" name="Proc. Natl. Acad. Sci. U.S.A.">
        <title>Comparative genomics of biotechnologically important yeasts.</title>
        <authorList>
            <person name="Riley R."/>
            <person name="Haridas S."/>
            <person name="Wolfe K.H."/>
            <person name="Lopes M.R."/>
            <person name="Hittinger C.T."/>
            <person name="Goeker M."/>
            <person name="Salamov A.A."/>
            <person name="Wisecaver J.H."/>
            <person name="Long T.M."/>
            <person name="Calvey C.H."/>
            <person name="Aerts A.L."/>
            <person name="Barry K.W."/>
            <person name="Choi C."/>
            <person name="Clum A."/>
            <person name="Coughlan A.Y."/>
            <person name="Deshpande S."/>
            <person name="Douglass A.P."/>
            <person name="Hanson S.J."/>
            <person name="Klenk H.-P."/>
            <person name="LaButti K.M."/>
            <person name="Lapidus A."/>
            <person name="Lindquist E.A."/>
            <person name="Lipzen A.M."/>
            <person name="Meier-Kolthoff J.P."/>
            <person name="Ohm R.A."/>
            <person name="Otillar R.P."/>
            <person name="Pangilinan J.L."/>
            <person name="Peng Y."/>
            <person name="Rokas A."/>
            <person name="Rosa C.A."/>
            <person name="Scheuner C."/>
            <person name="Sibirny A.A."/>
            <person name="Slot J.C."/>
            <person name="Stielow J.B."/>
            <person name="Sun H."/>
            <person name="Kurtzman C.P."/>
            <person name="Blackwell M."/>
            <person name="Grigoriev I.V."/>
            <person name="Jeffries T.W."/>
        </authorList>
    </citation>
    <scope>NUCLEOTIDE SEQUENCE [LARGE SCALE GENOMIC DNA]</scope>
    <source>
        <strain evidence="2">NRRL Y-1626</strain>
    </source>
</reference>
<accession>A0A1B7TFX3</accession>
<organism evidence="1 2">
    <name type="scientific">Hanseniaspora valbyensis NRRL Y-1626</name>
    <dbReference type="NCBI Taxonomy" id="766949"/>
    <lineage>
        <taxon>Eukaryota</taxon>
        <taxon>Fungi</taxon>
        <taxon>Dikarya</taxon>
        <taxon>Ascomycota</taxon>
        <taxon>Saccharomycotina</taxon>
        <taxon>Saccharomycetes</taxon>
        <taxon>Saccharomycodales</taxon>
        <taxon>Saccharomycodaceae</taxon>
        <taxon>Hanseniaspora</taxon>
    </lineage>
</organism>
<evidence type="ECO:0000313" key="2">
    <source>
        <dbReference type="Proteomes" id="UP000092321"/>
    </source>
</evidence>
<name>A0A1B7TFX3_9ASCO</name>
<gene>
    <name evidence="1" type="ORF">HANVADRAFT_52094</name>
</gene>
<keyword evidence="2" id="KW-1185">Reference proteome</keyword>